<dbReference type="EMBL" id="QWDD01000001">
    <property type="protein sequence ID" value="RNJ48686.1"/>
    <property type="molecule type" value="Genomic_DNA"/>
</dbReference>
<dbReference type="InterPro" id="IPR012334">
    <property type="entry name" value="Pectin_lyas_fold"/>
</dbReference>
<evidence type="ECO:0000313" key="1">
    <source>
        <dbReference type="EMBL" id="RNJ48686.1"/>
    </source>
</evidence>
<dbReference type="Gene3D" id="2.160.20.10">
    <property type="entry name" value="Single-stranded right-handed beta-helix, Pectin lyase-like"/>
    <property type="match status" value="1"/>
</dbReference>
<dbReference type="AlphaFoldDB" id="A0A3M9XLI8"/>
<sequence>MDGDVDASRSGVFVWDSTISAKLHQIDAIDADGVGQGIFVAPRADKDGAWRRVHDGAIDPRWYGLEKGTGKLPDVWEKNRRAIQRAIDLIQLGAAQGYVSIPAGDYEFSGTIHQGYGVSYTTLVVKGAGRRYGSVPGSGTILWHRGSTHYQAWNMQGQRAPRLSHLSIRGSLYGAIYQTLFSPADKRLHEESYNVAPDRSDGGDGRYNPYAGVTIDAFAGDRPQASYPDVAYNRSLGAVPQYGKLFSSQMTLDDVDISGFIAGVCVQPCNADGNGDYLLLERCAVNYNKFAISVGNGQSRIVGARNSLFNGAFCALTNSRHGRQIGQFGGEFSTCEIGISVWLGEINLSFSTNLKFTGCKSESVWACFKTTGVGGSISFEACDLNFNWQLDPGLGVPPHMITGDGANVEFNRCSLRYATIFSSEARLLRFVGYGLLLAYSNMKPIGPWSIPSHQAFPAGVLAGGASNAPQEIRYRAHKLSPDRTKGIDAGWRSTDGADDFTLGRNDLSPFFQQHSQPRQTDYGPGQKTIVRPRWSKLLPKKRTHFELLERRLILTLPREIDDSLAMFDGFCPGDLLRCRETGTVFVCKSRVGAVLEYQQESNFRNSGGGCIEEIPNDGVWEFINCRVYQFCDGYVSVAAQAGSPHLRIDGGAFPSELAPADALLLCFESRAWLAQKPESIVASVDRENGLITMRGGARETVSGVITGFAISAPPPNS</sequence>
<protein>
    <recommendedName>
        <fullName evidence="3">Pectate lyase superfamily protein domain-containing protein</fullName>
    </recommendedName>
</protein>
<proteinExistence type="predicted"/>
<evidence type="ECO:0008006" key="3">
    <source>
        <dbReference type="Google" id="ProtNLM"/>
    </source>
</evidence>
<dbReference type="SUPFAM" id="SSF51126">
    <property type="entry name" value="Pectin lyase-like"/>
    <property type="match status" value="1"/>
</dbReference>
<dbReference type="InterPro" id="IPR011050">
    <property type="entry name" value="Pectin_lyase_fold/virulence"/>
</dbReference>
<name>A0A3M9XLI8_9HYPH</name>
<evidence type="ECO:0000313" key="2">
    <source>
        <dbReference type="Proteomes" id="UP000268623"/>
    </source>
</evidence>
<comment type="caution">
    <text evidence="1">The sequence shown here is derived from an EMBL/GenBank/DDBJ whole genome shotgun (WGS) entry which is preliminary data.</text>
</comment>
<reference evidence="1 2" key="1">
    <citation type="submission" date="2018-08" db="EMBL/GenBank/DDBJ databases">
        <title>Genome sequence of Methylocystis hirsuta CSC1, a methanotroph able to accumulate PHAs.</title>
        <authorList>
            <person name="Bordel S."/>
            <person name="Rodriguez E."/>
            <person name="Gancedo J."/>
            <person name="Munoz R."/>
        </authorList>
    </citation>
    <scope>NUCLEOTIDE SEQUENCE [LARGE SCALE GENOMIC DNA]</scope>
    <source>
        <strain evidence="1 2">CSC1</strain>
    </source>
</reference>
<gene>
    <name evidence="1" type="ORF">D1O30_02600</name>
</gene>
<accession>A0A3M9XLI8</accession>
<dbReference type="Proteomes" id="UP000268623">
    <property type="component" value="Unassembled WGS sequence"/>
</dbReference>
<keyword evidence="2" id="KW-1185">Reference proteome</keyword>
<organism evidence="1 2">
    <name type="scientific">Methylocystis hirsuta</name>
    <dbReference type="NCBI Taxonomy" id="369798"/>
    <lineage>
        <taxon>Bacteria</taxon>
        <taxon>Pseudomonadati</taxon>
        <taxon>Pseudomonadota</taxon>
        <taxon>Alphaproteobacteria</taxon>
        <taxon>Hyphomicrobiales</taxon>
        <taxon>Methylocystaceae</taxon>
        <taxon>Methylocystis</taxon>
    </lineage>
</organism>